<feature type="domain" description="FAD-binding FR-type" evidence="2">
    <location>
        <begin position="26"/>
        <end position="150"/>
    </location>
</feature>
<dbReference type="CDD" id="cd06193">
    <property type="entry name" value="siderophore_interacting"/>
    <property type="match status" value="1"/>
</dbReference>
<organism evidence="3 4">
    <name type="scientific">Aquamicrobium aerolatum DSM 21857</name>
    <dbReference type="NCBI Taxonomy" id="1121003"/>
    <lineage>
        <taxon>Bacteria</taxon>
        <taxon>Pseudomonadati</taxon>
        <taxon>Pseudomonadota</taxon>
        <taxon>Alphaproteobacteria</taxon>
        <taxon>Hyphomicrobiales</taxon>
        <taxon>Phyllobacteriaceae</taxon>
        <taxon>Aerobium</taxon>
    </lineage>
</organism>
<dbReference type="PROSITE" id="PS51384">
    <property type="entry name" value="FAD_FR"/>
    <property type="match status" value="1"/>
</dbReference>
<dbReference type="InterPro" id="IPR007037">
    <property type="entry name" value="SIP_rossman_dom"/>
</dbReference>
<dbReference type="Gene3D" id="2.40.30.10">
    <property type="entry name" value="Translation factors"/>
    <property type="match status" value="1"/>
</dbReference>
<evidence type="ECO:0000259" key="2">
    <source>
        <dbReference type="PROSITE" id="PS51384"/>
    </source>
</evidence>
<reference evidence="4" key="1">
    <citation type="submission" date="2016-10" db="EMBL/GenBank/DDBJ databases">
        <authorList>
            <person name="Varghese N."/>
            <person name="Submissions S."/>
        </authorList>
    </citation>
    <scope>NUCLEOTIDE SEQUENCE [LARGE SCALE GENOMIC DNA]</scope>
    <source>
        <strain evidence="4">DSM 21857</strain>
    </source>
</reference>
<dbReference type="AlphaFoldDB" id="A0A1I3SYJ4"/>
<dbReference type="STRING" id="1121003.SAMN03080618_03518"/>
<keyword evidence="4" id="KW-1185">Reference proteome</keyword>
<dbReference type="GO" id="GO:0016491">
    <property type="term" value="F:oxidoreductase activity"/>
    <property type="evidence" value="ECO:0007669"/>
    <property type="project" value="InterPro"/>
</dbReference>
<dbReference type="SUPFAM" id="SSF63380">
    <property type="entry name" value="Riboflavin synthase domain-like"/>
    <property type="match status" value="1"/>
</dbReference>
<dbReference type="InterPro" id="IPR013113">
    <property type="entry name" value="SIP_FAD-bd"/>
</dbReference>
<comment type="similarity">
    <text evidence="1">Belongs to the SIP oxidoreductase family.</text>
</comment>
<dbReference type="RefSeq" id="WP_091525093.1">
    <property type="nucleotide sequence ID" value="NZ_FORF01000038.1"/>
</dbReference>
<evidence type="ECO:0000313" key="3">
    <source>
        <dbReference type="EMBL" id="SFJ63785.1"/>
    </source>
</evidence>
<dbReference type="PANTHER" id="PTHR30157">
    <property type="entry name" value="FERRIC REDUCTASE, NADPH-DEPENDENT"/>
    <property type="match status" value="1"/>
</dbReference>
<gene>
    <name evidence="3" type="ORF">SAMN03080618_03518</name>
</gene>
<dbReference type="Pfam" id="PF08021">
    <property type="entry name" value="FAD_binding_9"/>
    <property type="match status" value="1"/>
</dbReference>
<name>A0A1I3SYJ4_9HYPH</name>
<dbReference type="InterPro" id="IPR017938">
    <property type="entry name" value="Riboflavin_synthase-like_b-brl"/>
</dbReference>
<dbReference type="Gene3D" id="3.40.50.80">
    <property type="entry name" value="Nucleotide-binding domain of ferredoxin-NADP reductase (FNR) module"/>
    <property type="match status" value="1"/>
</dbReference>
<dbReference type="EMBL" id="FORF01000038">
    <property type="protein sequence ID" value="SFJ63785.1"/>
    <property type="molecule type" value="Genomic_DNA"/>
</dbReference>
<evidence type="ECO:0000256" key="1">
    <source>
        <dbReference type="ARBA" id="ARBA00035644"/>
    </source>
</evidence>
<accession>A0A1I3SYJ4</accession>
<dbReference type="InterPro" id="IPR039374">
    <property type="entry name" value="SIP_fam"/>
</dbReference>
<dbReference type="OrthoDB" id="9814826at2"/>
<protein>
    <submittedName>
        <fullName evidence="3">NADPH-dependent ferric siderophore reductase, contains FAD-binding and SIP domains</fullName>
    </submittedName>
</protein>
<dbReference type="PANTHER" id="PTHR30157:SF0">
    <property type="entry name" value="NADPH-DEPENDENT FERRIC-CHELATE REDUCTASE"/>
    <property type="match status" value="1"/>
</dbReference>
<dbReference type="InterPro" id="IPR017927">
    <property type="entry name" value="FAD-bd_FR_type"/>
</dbReference>
<sequence length="285" mass="31297">MSDVFTGASAPDLAEERRPRRVRHEVRFRLLEVLHTVQLASHMVRVTLGGSDIEGFNSPGFDDHVKVFFPEPGEIAPPLPVMGEKGLTFPDDRPRPAMRDFTPRRHDPVAGVLELDFALHESGPASDWARQAAPGQKLVIGGPRGSFLLPMNFDWHLLIGDETALPAIARRLEELPAGAPVIVVAEVEGEAGQIAFETRANAAIHWAHRSASAPGAEPLVAALKDISFPQGDFHSWIACESSTAKRLRQILIENHGANPKWIRASGYWRRGAEGVHENFDDKDSV</sequence>
<evidence type="ECO:0000313" key="4">
    <source>
        <dbReference type="Proteomes" id="UP000242763"/>
    </source>
</evidence>
<proteinExistence type="inferred from homology"/>
<dbReference type="InterPro" id="IPR039261">
    <property type="entry name" value="FNR_nucleotide-bd"/>
</dbReference>
<dbReference type="Pfam" id="PF04954">
    <property type="entry name" value="SIP"/>
    <property type="match status" value="1"/>
</dbReference>
<dbReference type="Proteomes" id="UP000242763">
    <property type="component" value="Unassembled WGS sequence"/>
</dbReference>